<protein>
    <submittedName>
        <fullName evidence="2">Uncharacterized protein</fullName>
    </submittedName>
</protein>
<proteinExistence type="predicted"/>
<evidence type="ECO:0000313" key="2">
    <source>
        <dbReference type="EMBL" id="KAF1801513.1"/>
    </source>
</evidence>
<feature type="transmembrane region" description="Helical" evidence="1">
    <location>
        <begin position="54"/>
        <end position="73"/>
    </location>
</feature>
<accession>A0A8H4F2H3</accession>
<comment type="caution">
    <text evidence="2">The sequence shown here is derived from an EMBL/GenBank/DDBJ whole genome shotgun (WGS) entry which is preliminary data.</text>
</comment>
<sequence>MVLSLPVLKCRIGACSLYPMSLVLFLVTSIWRILKAYVLSASNGVVSSLYLCRLQYWCHLRLEFILVCCWCCYTKAFILRLCLFCKVISVYSYLTLFFRHSFMVLSRCTCQIAVDGATYLFLWKTHSRSTSHFLPYLLSRLALLISVGFCFLTKARLCFYSNTHGSNGFRTLASSISLLDLELLVSVVNIGAPLPLL</sequence>
<keyword evidence="1" id="KW-1133">Transmembrane helix</keyword>
<dbReference type="Proteomes" id="UP000469890">
    <property type="component" value="Unassembled WGS sequence"/>
</dbReference>
<feature type="transmembrane region" description="Helical" evidence="1">
    <location>
        <begin position="12"/>
        <end position="34"/>
    </location>
</feature>
<organism evidence="2 3">
    <name type="scientific">Mucor circinelloides f. lusitanicus</name>
    <name type="common">Mucor racemosus var. lusitanicus</name>
    <dbReference type="NCBI Taxonomy" id="29924"/>
    <lineage>
        <taxon>Eukaryota</taxon>
        <taxon>Fungi</taxon>
        <taxon>Fungi incertae sedis</taxon>
        <taxon>Mucoromycota</taxon>
        <taxon>Mucoromycotina</taxon>
        <taxon>Mucoromycetes</taxon>
        <taxon>Mucorales</taxon>
        <taxon>Mucorineae</taxon>
        <taxon>Mucoraceae</taxon>
        <taxon>Mucor</taxon>
    </lineage>
</organism>
<dbReference type="EMBL" id="JAAECE010000004">
    <property type="protein sequence ID" value="KAF1801513.1"/>
    <property type="molecule type" value="Genomic_DNA"/>
</dbReference>
<keyword evidence="1" id="KW-0812">Transmembrane</keyword>
<gene>
    <name evidence="2" type="ORF">FB192DRAFT_1373165</name>
</gene>
<feature type="transmembrane region" description="Helical" evidence="1">
    <location>
        <begin position="133"/>
        <end position="152"/>
    </location>
</feature>
<name>A0A8H4F2H3_MUCCL</name>
<keyword evidence="1" id="KW-0472">Membrane</keyword>
<reference evidence="2 3" key="1">
    <citation type="submission" date="2019-09" db="EMBL/GenBank/DDBJ databases">
        <authorList>
            <consortium name="DOE Joint Genome Institute"/>
            <person name="Mondo S.J."/>
            <person name="Navarro-Mendoza M.I."/>
            <person name="Perez-Arques C."/>
            <person name="Panchal S."/>
            <person name="Nicolas F.E."/>
            <person name="Ganguly P."/>
            <person name="Pangilinan J."/>
            <person name="Grigoriev I."/>
            <person name="Heitman J."/>
            <person name="Sanya K."/>
            <person name="Garre V."/>
        </authorList>
    </citation>
    <scope>NUCLEOTIDE SEQUENCE [LARGE SCALE GENOMIC DNA]</scope>
    <source>
        <strain evidence="2 3">MU402</strain>
    </source>
</reference>
<evidence type="ECO:0000256" key="1">
    <source>
        <dbReference type="SAM" id="Phobius"/>
    </source>
</evidence>
<dbReference type="AlphaFoldDB" id="A0A8H4F2H3"/>
<evidence type="ECO:0000313" key="3">
    <source>
        <dbReference type="Proteomes" id="UP000469890"/>
    </source>
</evidence>